<gene>
    <name evidence="5" type="ORF">NIES593_15220</name>
</gene>
<evidence type="ECO:0000256" key="1">
    <source>
        <dbReference type="ARBA" id="ARBA00023015"/>
    </source>
</evidence>
<comment type="caution">
    <text evidence="5">The sequence shown here is derived from an EMBL/GenBank/DDBJ whole genome shotgun (WGS) entry which is preliminary data.</text>
</comment>
<dbReference type="Gene3D" id="1.10.10.10">
    <property type="entry name" value="Winged helix-like DNA-binding domain superfamily/Winged helix DNA-binding domain"/>
    <property type="match status" value="1"/>
</dbReference>
<protein>
    <submittedName>
        <fullName evidence="5">AsnC family transcriptional regulator</fullName>
    </submittedName>
</protein>
<dbReference type="PROSITE" id="PS50956">
    <property type="entry name" value="HTH_ASNC_2"/>
    <property type="match status" value="1"/>
</dbReference>
<dbReference type="STRING" id="1921803.NIES593_15220"/>
<dbReference type="GO" id="GO:0043565">
    <property type="term" value="F:sequence-specific DNA binding"/>
    <property type="evidence" value="ECO:0007669"/>
    <property type="project" value="InterPro"/>
</dbReference>
<dbReference type="InterPro" id="IPR019885">
    <property type="entry name" value="Tscrpt_reg_HTH_AsnC-type_CS"/>
</dbReference>
<dbReference type="InterPro" id="IPR036388">
    <property type="entry name" value="WH-like_DNA-bd_sf"/>
</dbReference>
<keyword evidence="6" id="KW-1185">Reference proteome</keyword>
<keyword evidence="2" id="KW-0238">DNA-binding</keyword>
<keyword evidence="1" id="KW-0805">Transcription regulation</keyword>
<dbReference type="PROSITE" id="PS00519">
    <property type="entry name" value="HTH_ASNC_1"/>
    <property type="match status" value="1"/>
</dbReference>
<dbReference type="Pfam" id="PF13412">
    <property type="entry name" value="HTH_24"/>
    <property type="match status" value="1"/>
</dbReference>
<reference evidence="5 6" key="1">
    <citation type="submission" date="2016-11" db="EMBL/GenBank/DDBJ databases">
        <title>Draft Genome Sequences of Nine Cyanobacterial Strains from Diverse Habitats.</title>
        <authorList>
            <person name="Zhu T."/>
            <person name="Hou S."/>
            <person name="Lu X."/>
            <person name="Hess W.R."/>
        </authorList>
    </citation>
    <scope>NUCLEOTIDE SEQUENCE [LARGE SCALE GENOMIC DNA]</scope>
    <source>
        <strain evidence="5 6">NIES-593</strain>
    </source>
</reference>
<dbReference type="RefSeq" id="WP_073600392.1">
    <property type="nucleotide sequence ID" value="NZ_MRCB01000019.1"/>
</dbReference>
<name>A0A1U7HDE5_9CYAN</name>
<dbReference type="AlphaFoldDB" id="A0A1U7HDE5"/>
<dbReference type="InterPro" id="IPR019888">
    <property type="entry name" value="Tscrpt_reg_AsnC-like"/>
</dbReference>
<proteinExistence type="predicted"/>
<keyword evidence="3" id="KW-0804">Transcription</keyword>
<dbReference type="SUPFAM" id="SSF54909">
    <property type="entry name" value="Dimeric alpha+beta barrel"/>
    <property type="match status" value="1"/>
</dbReference>
<evidence type="ECO:0000259" key="4">
    <source>
        <dbReference type="PROSITE" id="PS50956"/>
    </source>
</evidence>
<organism evidence="5 6">
    <name type="scientific">Hydrococcus rivularis NIES-593</name>
    <dbReference type="NCBI Taxonomy" id="1921803"/>
    <lineage>
        <taxon>Bacteria</taxon>
        <taxon>Bacillati</taxon>
        <taxon>Cyanobacteriota</taxon>
        <taxon>Cyanophyceae</taxon>
        <taxon>Pleurocapsales</taxon>
        <taxon>Hydrococcaceae</taxon>
        <taxon>Hydrococcus</taxon>
    </lineage>
</organism>
<dbReference type="GO" id="GO:0043200">
    <property type="term" value="P:response to amino acid"/>
    <property type="evidence" value="ECO:0007669"/>
    <property type="project" value="TreeGrafter"/>
</dbReference>
<dbReference type="PANTHER" id="PTHR30154:SF34">
    <property type="entry name" value="TRANSCRIPTIONAL REGULATOR AZLB"/>
    <property type="match status" value="1"/>
</dbReference>
<dbReference type="PRINTS" id="PR00033">
    <property type="entry name" value="HTHASNC"/>
</dbReference>
<sequence length="184" mass="20865">MLKNNTKVKPAPKNAEQLQQLDEIDRQILHLLQNNSRIPSAELARRVNLSAPGLQKRLKKLEESGIIEGYVTLVNREAIGLDLLCFAQITLAHHRPEYVGQFCDRVKELPEVLECHHLTGEFDYLLKVVVSNRQHLERFLFDKITRIPGVDKIRTSIVLNEIKASTSLPLPEAAIDSVSLSENE</sequence>
<dbReference type="InterPro" id="IPR011008">
    <property type="entry name" value="Dimeric_a/b-barrel"/>
</dbReference>
<dbReference type="EMBL" id="MRCB01000019">
    <property type="protein sequence ID" value="OKH21565.1"/>
    <property type="molecule type" value="Genomic_DNA"/>
</dbReference>
<evidence type="ECO:0000313" key="5">
    <source>
        <dbReference type="EMBL" id="OKH21565.1"/>
    </source>
</evidence>
<dbReference type="InterPro" id="IPR000485">
    <property type="entry name" value="AsnC-type_HTH_dom"/>
</dbReference>
<dbReference type="InterPro" id="IPR011991">
    <property type="entry name" value="ArsR-like_HTH"/>
</dbReference>
<dbReference type="SUPFAM" id="SSF46785">
    <property type="entry name" value="Winged helix' DNA-binding domain"/>
    <property type="match status" value="1"/>
</dbReference>
<evidence type="ECO:0000256" key="3">
    <source>
        <dbReference type="ARBA" id="ARBA00023163"/>
    </source>
</evidence>
<dbReference type="Pfam" id="PF01037">
    <property type="entry name" value="AsnC_trans_reg"/>
    <property type="match status" value="1"/>
</dbReference>
<dbReference type="Proteomes" id="UP000186868">
    <property type="component" value="Unassembled WGS sequence"/>
</dbReference>
<dbReference type="CDD" id="cd00090">
    <property type="entry name" value="HTH_ARSR"/>
    <property type="match status" value="1"/>
</dbReference>
<feature type="domain" description="HTH asnC-type" evidence="4">
    <location>
        <begin position="21"/>
        <end position="82"/>
    </location>
</feature>
<dbReference type="PANTHER" id="PTHR30154">
    <property type="entry name" value="LEUCINE-RESPONSIVE REGULATORY PROTEIN"/>
    <property type="match status" value="1"/>
</dbReference>
<accession>A0A1U7HDE5</accession>
<dbReference type="GO" id="GO:0005829">
    <property type="term" value="C:cytosol"/>
    <property type="evidence" value="ECO:0007669"/>
    <property type="project" value="TreeGrafter"/>
</dbReference>
<dbReference type="SMART" id="SM00344">
    <property type="entry name" value="HTH_ASNC"/>
    <property type="match status" value="1"/>
</dbReference>
<dbReference type="InterPro" id="IPR036390">
    <property type="entry name" value="WH_DNA-bd_sf"/>
</dbReference>
<dbReference type="Gene3D" id="3.30.70.920">
    <property type="match status" value="1"/>
</dbReference>
<evidence type="ECO:0000256" key="2">
    <source>
        <dbReference type="ARBA" id="ARBA00023125"/>
    </source>
</evidence>
<evidence type="ECO:0000313" key="6">
    <source>
        <dbReference type="Proteomes" id="UP000186868"/>
    </source>
</evidence>
<dbReference type="InterPro" id="IPR019887">
    <property type="entry name" value="Tscrpt_reg_AsnC/Lrp_C"/>
</dbReference>